<comment type="subcellular location">
    <subcellularLocation>
        <location evidence="1 5">Membrane</location>
        <topology evidence="1 5">Multi-pass membrane protein</topology>
    </subcellularLocation>
</comment>
<dbReference type="PANTHER" id="PTHR12226:SF3">
    <property type="entry name" value="SOLUTE CARRIER FAMILY 66 MEMBER 3"/>
    <property type="match status" value="1"/>
</dbReference>
<dbReference type="SMART" id="SM00679">
    <property type="entry name" value="CTNS"/>
    <property type="match status" value="2"/>
</dbReference>
<accession>A0AAN8PM85</accession>
<evidence type="ECO:0000256" key="2">
    <source>
        <dbReference type="ARBA" id="ARBA00022692"/>
    </source>
</evidence>
<dbReference type="Proteomes" id="UP001372834">
    <property type="component" value="Unassembled WGS sequence"/>
</dbReference>
<gene>
    <name evidence="7" type="ORF">RUM43_002342</name>
</gene>
<evidence type="ECO:0000256" key="4">
    <source>
        <dbReference type="ARBA" id="ARBA00023136"/>
    </source>
</evidence>
<reference evidence="7 8" key="1">
    <citation type="submission" date="2023-10" db="EMBL/GenBank/DDBJ databases">
        <title>Genomes of two closely related lineages of the louse Polyplax serrata with different host specificities.</title>
        <authorList>
            <person name="Martinu J."/>
            <person name="Tarabai H."/>
            <person name="Stefka J."/>
            <person name="Hypsa V."/>
        </authorList>
    </citation>
    <scope>NUCLEOTIDE SEQUENCE [LARGE SCALE GENOMIC DNA]</scope>
    <source>
        <strain evidence="7">HR10_N</strain>
    </source>
</reference>
<evidence type="ECO:0000313" key="7">
    <source>
        <dbReference type="EMBL" id="KAK6628527.1"/>
    </source>
</evidence>
<feature type="transmembrane region" description="Helical" evidence="6">
    <location>
        <begin position="6"/>
        <end position="25"/>
    </location>
</feature>
<feature type="transmembrane region" description="Helical" evidence="6">
    <location>
        <begin position="96"/>
        <end position="113"/>
    </location>
</feature>
<feature type="transmembrane region" description="Helical" evidence="6">
    <location>
        <begin position="150"/>
        <end position="172"/>
    </location>
</feature>
<evidence type="ECO:0000313" key="8">
    <source>
        <dbReference type="Proteomes" id="UP001372834"/>
    </source>
</evidence>
<dbReference type="Pfam" id="PF04193">
    <property type="entry name" value="PQ-loop"/>
    <property type="match status" value="1"/>
</dbReference>
<evidence type="ECO:0000256" key="5">
    <source>
        <dbReference type="PIRNR" id="PIRNR023381"/>
    </source>
</evidence>
<dbReference type="InterPro" id="IPR016817">
    <property type="entry name" value="MannP-dilichol_defect-1"/>
</dbReference>
<dbReference type="EMBL" id="JAWJWE010000036">
    <property type="protein sequence ID" value="KAK6628527.1"/>
    <property type="molecule type" value="Genomic_DNA"/>
</dbReference>
<organism evidence="7 8">
    <name type="scientific">Polyplax serrata</name>
    <name type="common">Common mouse louse</name>
    <dbReference type="NCBI Taxonomy" id="468196"/>
    <lineage>
        <taxon>Eukaryota</taxon>
        <taxon>Metazoa</taxon>
        <taxon>Ecdysozoa</taxon>
        <taxon>Arthropoda</taxon>
        <taxon>Hexapoda</taxon>
        <taxon>Insecta</taxon>
        <taxon>Pterygota</taxon>
        <taxon>Neoptera</taxon>
        <taxon>Paraneoptera</taxon>
        <taxon>Psocodea</taxon>
        <taxon>Troctomorpha</taxon>
        <taxon>Phthiraptera</taxon>
        <taxon>Anoplura</taxon>
        <taxon>Polyplacidae</taxon>
        <taxon>Polyplax</taxon>
    </lineage>
</organism>
<dbReference type="Gene3D" id="1.20.1280.290">
    <property type="match status" value="2"/>
</dbReference>
<feature type="transmembrane region" description="Helical" evidence="6">
    <location>
        <begin position="72"/>
        <end position="89"/>
    </location>
</feature>
<protein>
    <recommendedName>
        <fullName evidence="5">Solute carrier family 66 member 3</fullName>
    </recommendedName>
</protein>
<proteinExistence type="predicted"/>
<evidence type="ECO:0000256" key="6">
    <source>
        <dbReference type="SAM" id="Phobius"/>
    </source>
</evidence>
<keyword evidence="4 5" id="KW-0472">Membrane</keyword>
<keyword evidence="2 5" id="KW-0812">Transmembrane</keyword>
<comment type="caution">
    <text evidence="7">The sequence shown here is derived from an EMBL/GenBank/DDBJ whole genome shotgun (WGS) entry which is preliminary data.</text>
</comment>
<sequence length="218" mass="24700">MNFWLMLLSDAFSVITIALCLILKVPQIIRIVKSGQATGLSFNGLLLELSSYTITMMYNYCNKHALLSYMEYPIIIIQEYILIGLVTHYKKMKRTAFPLLLLIYMTVSLLFAYGILPKFLLTLMLPLTTPVGATSKIMQLVEIIRRKNANSVSVLTWFLSFFTNVTRVYTIYLDSADFYLLLNFTISSALSGAVMAAAMYYQKQAAQQQRIAAGIKTH</sequence>
<name>A0AAN8PM85_POLSC</name>
<dbReference type="InterPro" id="IPR006603">
    <property type="entry name" value="PQ-loop_rpt"/>
</dbReference>
<feature type="transmembrane region" description="Helical" evidence="6">
    <location>
        <begin position="178"/>
        <end position="201"/>
    </location>
</feature>
<dbReference type="PANTHER" id="PTHR12226">
    <property type="entry name" value="MANNOSE-P-DOLICHOL UTILIZATION DEFECT 1 LEC35 -RELATED"/>
    <property type="match status" value="1"/>
</dbReference>
<dbReference type="AlphaFoldDB" id="A0AAN8PM85"/>
<dbReference type="PIRSF" id="PIRSF023381">
    <property type="entry name" value="MannP-dilichol_defect-1p"/>
    <property type="match status" value="1"/>
</dbReference>
<keyword evidence="3 5" id="KW-1133">Transmembrane helix</keyword>
<evidence type="ECO:0000256" key="3">
    <source>
        <dbReference type="ARBA" id="ARBA00022989"/>
    </source>
</evidence>
<evidence type="ECO:0000256" key="1">
    <source>
        <dbReference type="ARBA" id="ARBA00004141"/>
    </source>
</evidence>
<dbReference type="GO" id="GO:0016020">
    <property type="term" value="C:membrane"/>
    <property type="evidence" value="ECO:0007669"/>
    <property type="project" value="UniProtKB-SubCell"/>
</dbReference>